<dbReference type="Gene3D" id="1.10.1040.10">
    <property type="entry name" value="N-(1-d-carboxylethyl)-l-norvaline Dehydrogenase, domain 2"/>
    <property type="match status" value="1"/>
</dbReference>
<proteinExistence type="predicted"/>
<dbReference type="Gene3D" id="2.120.10.30">
    <property type="entry name" value="TolB, C-terminal domain"/>
    <property type="match status" value="2"/>
</dbReference>
<dbReference type="SUPFAM" id="SSF48179">
    <property type="entry name" value="6-phosphogluconate dehydrogenase C-terminal domain-like"/>
    <property type="match status" value="1"/>
</dbReference>
<evidence type="ECO:0000259" key="3">
    <source>
        <dbReference type="Pfam" id="PF02737"/>
    </source>
</evidence>
<dbReference type="InterPro" id="IPR008927">
    <property type="entry name" value="6-PGluconate_DH-like_C_sf"/>
</dbReference>
<dbReference type="AlphaFoldDB" id="A0AAQ3M8F5"/>
<dbReference type="InterPro" id="IPR036291">
    <property type="entry name" value="NAD(P)-bd_dom_sf"/>
</dbReference>
<dbReference type="InterPro" id="IPR006108">
    <property type="entry name" value="3HC_DH_C"/>
</dbReference>
<dbReference type="SMART" id="SM00135">
    <property type="entry name" value="LY"/>
    <property type="match status" value="5"/>
</dbReference>
<evidence type="ECO:0000313" key="4">
    <source>
        <dbReference type="EMBL" id="WPH02917.1"/>
    </source>
</evidence>
<evidence type="ECO:0008006" key="6">
    <source>
        <dbReference type="Google" id="ProtNLM"/>
    </source>
</evidence>
<dbReference type="InterPro" id="IPR013328">
    <property type="entry name" value="6PGD_dom2"/>
</dbReference>
<gene>
    <name evidence="4" type="ORF">R9X50_00578700</name>
</gene>
<dbReference type="PANTHER" id="PTHR48075">
    <property type="entry name" value="3-HYDROXYACYL-COA DEHYDROGENASE FAMILY PROTEIN"/>
    <property type="match status" value="1"/>
</dbReference>
<dbReference type="PANTHER" id="PTHR48075:SF3">
    <property type="entry name" value="3-HYDROXYACYL-COA DEHYDROGENASE"/>
    <property type="match status" value="1"/>
</dbReference>
<keyword evidence="5" id="KW-1185">Reference proteome</keyword>
<dbReference type="SUPFAM" id="SSF101898">
    <property type="entry name" value="NHL repeat"/>
    <property type="match status" value="1"/>
</dbReference>
<name>A0AAQ3M8F5_9PEZI</name>
<dbReference type="InterPro" id="IPR011042">
    <property type="entry name" value="6-blade_b-propeller_TolB-like"/>
</dbReference>
<feature type="domain" description="3-hydroxyacyl-CoA dehydrogenase C-terminal" evidence="2">
    <location>
        <begin position="189"/>
        <end position="282"/>
    </location>
</feature>
<feature type="domain" description="3-hydroxyacyl-CoA dehydrogenase NAD binding" evidence="3">
    <location>
        <begin position="13"/>
        <end position="183"/>
    </location>
</feature>
<dbReference type="SUPFAM" id="SSF51735">
    <property type="entry name" value="NAD(P)-binding Rossmann-fold domains"/>
    <property type="match status" value="1"/>
</dbReference>
<evidence type="ECO:0000313" key="5">
    <source>
        <dbReference type="Proteomes" id="UP001303373"/>
    </source>
</evidence>
<keyword evidence="1" id="KW-0560">Oxidoreductase</keyword>
<reference evidence="4 5" key="1">
    <citation type="submission" date="2023-11" db="EMBL/GenBank/DDBJ databases">
        <title>An acidophilic fungus is an integral part of prey digestion in a carnivorous sundew plant.</title>
        <authorList>
            <person name="Tsai I.J."/>
        </authorList>
    </citation>
    <scope>NUCLEOTIDE SEQUENCE [LARGE SCALE GENOMIC DNA]</scope>
    <source>
        <strain evidence="4">169a</strain>
    </source>
</reference>
<evidence type="ECO:0000259" key="2">
    <source>
        <dbReference type="Pfam" id="PF00725"/>
    </source>
</evidence>
<sequence>MSFQLPSIANRPVTVLGGGVLGRRIATVWVSGGYTVHLRDPSEKQRSEAQKYLDENVDFYAQTTRKTPGTLKVFEDLKPSIENAWLVIECVPEKLEIKQTTFADLEKFAPKDAILCSNSSSYKTSEMIPELEEATKERVANMHYMMPPQARVVELMTSGTTRAEIFPFLVEHLEIAGMHPYVALRESSGFIFNRIWAAIKREVLSVISEGVATPKTIDNLWKEQYGSPVGPCQIMDAVGLDTVALIEDHYIKERGLSSQHTVDFLRREFISKGKLGNKSSKGGLFPAVSGAPEADKETSVNPPGPTLYYLDVGAFALSDPLNSGRIIKASADGKTSQVLVSGQAMPDGLDIANGRIYWTNMGIPSKNDGSVLSCAIDGSDIQTVVPKGGVHTPKQLIVDEENSKLYFCDREGLRVMRCNLDGSALEVLIRTGDFNDTKAQSDQKNWCVGIAIDRTSGHFYWTQKGPSKGNQGRIFRANIITPPQTNASTRTDIELVFENLPEPIDLEIDPTAGHLYWTDRGELPFGNSINRVALKDIQTGQASEHKHDILVRNMHEAIGLKLDTKNGHLYATDLGGTVYRFDLDGKNRVKMHEDEGAFTGITLSA</sequence>
<dbReference type="GO" id="GO:0070403">
    <property type="term" value="F:NAD+ binding"/>
    <property type="evidence" value="ECO:0007669"/>
    <property type="project" value="InterPro"/>
</dbReference>
<dbReference type="EMBL" id="CP138588">
    <property type="protein sequence ID" value="WPH02917.1"/>
    <property type="molecule type" value="Genomic_DNA"/>
</dbReference>
<evidence type="ECO:0000256" key="1">
    <source>
        <dbReference type="ARBA" id="ARBA00023002"/>
    </source>
</evidence>
<protein>
    <recommendedName>
        <fullName evidence="6">3-hydroxyacyl-CoA dehydrogenase</fullName>
    </recommendedName>
</protein>
<dbReference type="Gene3D" id="3.40.50.720">
    <property type="entry name" value="NAD(P)-binding Rossmann-like Domain"/>
    <property type="match status" value="1"/>
</dbReference>
<dbReference type="GO" id="GO:0006631">
    <property type="term" value="P:fatty acid metabolic process"/>
    <property type="evidence" value="ECO:0007669"/>
    <property type="project" value="InterPro"/>
</dbReference>
<dbReference type="GO" id="GO:0016616">
    <property type="term" value="F:oxidoreductase activity, acting on the CH-OH group of donors, NAD or NADP as acceptor"/>
    <property type="evidence" value="ECO:0007669"/>
    <property type="project" value="InterPro"/>
</dbReference>
<dbReference type="InterPro" id="IPR006176">
    <property type="entry name" value="3-OHacyl-CoA_DH_NAD-bd"/>
</dbReference>
<organism evidence="4 5">
    <name type="scientific">Acrodontium crateriforme</name>
    <dbReference type="NCBI Taxonomy" id="150365"/>
    <lineage>
        <taxon>Eukaryota</taxon>
        <taxon>Fungi</taxon>
        <taxon>Dikarya</taxon>
        <taxon>Ascomycota</taxon>
        <taxon>Pezizomycotina</taxon>
        <taxon>Dothideomycetes</taxon>
        <taxon>Dothideomycetidae</taxon>
        <taxon>Mycosphaerellales</taxon>
        <taxon>Teratosphaeriaceae</taxon>
        <taxon>Acrodontium</taxon>
    </lineage>
</organism>
<accession>A0AAQ3M8F5</accession>
<dbReference type="Pfam" id="PF00725">
    <property type="entry name" value="3HCDH"/>
    <property type="match status" value="1"/>
</dbReference>
<dbReference type="Proteomes" id="UP001303373">
    <property type="component" value="Chromosome 9"/>
</dbReference>
<dbReference type="InterPro" id="IPR000033">
    <property type="entry name" value="LDLR_classB_rpt"/>
</dbReference>
<dbReference type="Pfam" id="PF02737">
    <property type="entry name" value="3HCDH_N"/>
    <property type="match status" value="1"/>
</dbReference>